<feature type="domain" description="Reverse transcriptase zinc-binding" evidence="1">
    <location>
        <begin position="109"/>
        <end position="193"/>
    </location>
</feature>
<accession>A0AAQ3UJH3</accession>
<dbReference type="PANTHER" id="PTHR36617:SF17">
    <property type="entry name" value="OS01G0114800 PROTEIN"/>
    <property type="match status" value="1"/>
</dbReference>
<dbReference type="Proteomes" id="UP001341281">
    <property type="component" value="Chromosome 08"/>
</dbReference>
<evidence type="ECO:0000313" key="2">
    <source>
        <dbReference type="EMBL" id="WVZ91342.1"/>
    </source>
</evidence>
<dbReference type="AlphaFoldDB" id="A0AAQ3UJH3"/>
<evidence type="ECO:0000259" key="1">
    <source>
        <dbReference type="Pfam" id="PF13966"/>
    </source>
</evidence>
<dbReference type="Pfam" id="PF13966">
    <property type="entry name" value="zf-RVT"/>
    <property type="match status" value="1"/>
</dbReference>
<dbReference type="PANTHER" id="PTHR36617">
    <property type="entry name" value="PROTEIN, PUTATIVE-RELATED"/>
    <property type="match status" value="1"/>
</dbReference>
<sequence length="284" mass="32719">MVQSFFSVAMCSEIGNGANTLFWTDKWLHGQCIADIAPQLFRLVPKRRANKRTVLDALNQNNWISDLKGTLGVAALAEYLQLWDILSQIVLDPEVEDRHIWRFSSSGQYSAKSAYEGFFQGGILFDPWERIWKSWAPGNCRFFMWLVAHDRCWTADRLARRGLQHHPRCLLYDQDFETIDHLLASCVFSRQFWFQLLQKFGLQSLYPEPGVVSFGDWWWNLNETVSDPIKQGLNSVVILGAWSLWKLRNRCVFDGVSPSLAGLVNQVSEELELWCLAGQRVSPT</sequence>
<name>A0AAQ3UJH3_PASNO</name>
<gene>
    <name evidence="2" type="ORF">U9M48_037530</name>
</gene>
<proteinExistence type="predicted"/>
<evidence type="ECO:0000313" key="3">
    <source>
        <dbReference type="Proteomes" id="UP001341281"/>
    </source>
</evidence>
<protein>
    <recommendedName>
        <fullName evidence="1">Reverse transcriptase zinc-binding domain-containing protein</fullName>
    </recommendedName>
</protein>
<reference evidence="2 3" key="1">
    <citation type="submission" date="2024-02" db="EMBL/GenBank/DDBJ databases">
        <title>High-quality chromosome-scale genome assembly of Pensacola bahiagrass (Paspalum notatum Flugge var. saurae).</title>
        <authorList>
            <person name="Vega J.M."/>
            <person name="Podio M."/>
            <person name="Orjuela J."/>
            <person name="Siena L.A."/>
            <person name="Pessino S.C."/>
            <person name="Combes M.C."/>
            <person name="Mariac C."/>
            <person name="Albertini E."/>
            <person name="Pupilli F."/>
            <person name="Ortiz J.P.A."/>
            <person name="Leblanc O."/>
        </authorList>
    </citation>
    <scope>NUCLEOTIDE SEQUENCE [LARGE SCALE GENOMIC DNA]</scope>
    <source>
        <strain evidence="2">R1</strain>
        <tissue evidence="2">Leaf</tissue>
    </source>
</reference>
<dbReference type="InterPro" id="IPR026960">
    <property type="entry name" value="RVT-Znf"/>
</dbReference>
<keyword evidence="3" id="KW-1185">Reference proteome</keyword>
<dbReference type="EMBL" id="CP144752">
    <property type="protein sequence ID" value="WVZ91342.1"/>
    <property type="molecule type" value="Genomic_DNA"/>
</dbReference>
<organism evidence="2 3">
    <name type="scientific">Paspalum notatum var. saurae</name>
    <dbReference type="NCBI Taxonomy" id="547442"/>
    <lineage>
        <taxon>Eukaryota</taxon>
        <taxon>Viridiplantae</taxon>
        <taxon>Streptophyta</taxon>
        <taxon>Embryophyta</taxon>
        <taxon>Tracheophyta</taxon>
        <taxon>Spermatophyta</taxon>
        <taxon>Magnoliopsida</taxon>
        <taxon>Liliopsida</taxon>
        <taxon>Poales</taxon>
        <taxon>Poaceae</taxon>
        <taxon>PACMAD clade</taxon>
        <taxon>Panicoideae</taxon>
        <taxon>Andropogonodae</taxon>
        <taxon>Paspaleae</taxon>
        <taxon>Paspalinae</taxon>
        <taxon>Paspalum</taxon>
    </lineage>
</organism>